<gene>
    <name evidence="2" type="ORF">SMF913_25101</name>
</gene>
<feature type="compositionally biased region" description="Acidic residues" evidence="1">
    <location>
        <begin position="50"/>
        <end position="60"/>
    </location>
</feature>
<dbReference type="AlphaFoldDB" id="A0A2J7YNQ1"/>
<feature type="region of interest" description="Disordered" evidence="1">
    <location>
        <begin position="1"/>
        <end position="37"/>
    </location>
</feature>
<sequence>MDGVSRLRMARSAYGQRGGDRHCPHPDGPLVRRGSRTDGRSLRVAFVDEDGRETPLDDVDLGVPAAATSTQPGGTPHVRSV</sequence>
<reference evidence="2 3" key="1">
    <citation type="submission" date="2015-09" db="EMBL/GenBank/DDBJ databases">
        <title>Genome sequence, genome mining and natural product profiling of a biocontrol bacterium Streptomyces malaysiensis F913.</title>
        <authorList>
            <person name="Xu Y."/>
            <person name="Wei J."/>
            <person name="Xie J."/>
            <person name="Li T."/>
            <person name="Zhou Z."/>
        </authorList>
    </citation>
    <scope>NUCLEOTIDE SEQUENCE [LARGE SCALE GENOMIC DNA]</scope>
    <source>
        <strain evidence="2 3">F913</strain>
    </source>
</reference>
<comment type="caution">
    <text evidence="2">The sequence shown here is derived from an EMBL/GenBank/DDBJ whole genome shotgun (WGS) entry which is preliminary data.</text>
</comment>
<evidence type="ECO:0000313" key="2">
    <source>
        <dbReference type="EMBL" id="PNG89636.1"/>
    </source>
</evidence>
<dbReference type="RefSeq" id="WP_146055614.1">
    <property type="nucleotide sequence ID" value="NZ_LJIW01000002.1"/>
</dbReference>
<evidence type="ECO:0000313" key="3">
    <source>
        <dbReference type="Proteomes" id="UP000236520"/>
    </source>
</evidence>
<keyword evidence="3" id="KW-1185">Reference proteome</keyword>
<dbReference type="EMBL" id="LJIW01000002">
    <property type="protein sequence ID" value="PNG89636.1"/>
    <property type="molecule type" value="Genomic_DNA"/>
</dbReference>
<evidence type="ECO:0000256" key="1">
    <source>
        <dbReference type="SAM" id="MobiDB-lite"/>
    </source>
</evidence>
<accession>A0A2J7YNQ1</accession>
<organism evidence="2 3">
    <name type="scientific">Streptomyces malaysiensis</name>
    <dbReference type="NCBI Taxonomy" id="92644"/>
    <lineage>
        <taxon>Bacteria</taxon>
        <taxon>Bacillati</taxon>
        <taxon>Actinomycetota</taxon>
        <taxon>Actinomycetes</taxon>
        <taxon>Kitasatosporales</taxon>
        <taxon>Streptomycetaceae</taxon>
        <taxon>Streptomyces</taxon>
        <taxon>Streptomyces violaceusniger group</taxon>
    </lineage>
</organism>
<feature type="region of interest" description="Disordered" evidence="1">
    <location>
        <begin position="50"/>
        <end position="81"/>
    </location>
</feature>
<name>A0A2J7YNQ1_STRMQ</name>
<dbReference type="Proteomes" id="UP000236520">
    <property type="component" value="Unassembled WGS sequence"/>
</dbReference>
<protein>
    <submittedName>
        <fullName evidence="2">Uncharacterized protein</fullName>
    </submittedName>
</protein>
<proteinExistence type="predicted"/>